<protein>
    <submittedName>
        <fullName evidence="1">Uncharacterized protein</fullName>
    </submittedName>
</protein>
<sequence length="149" mass="16892">MSELRDEYLDAITFAEEIAEYRDFRDLLKRTENYEADNVGIKLSSKAGIIIRLSRIFAYSKNKDFSRIFGLLPSTVSAMREALFSPADTAVMIMFLRRVSSKDQRLATALGDLGLRKGTVDIAPLMVSREVRQVFSRFDPGIAQLFSIK</sequence>
<comment type="caution">
    <text evidence="1">The sequence shown here is derived from an EMBL/GenBank/DDBJ whole genome shotgun (WGS) entry which is preliminary data.</text>
</comment>
<name>A0A7Y3RIP4_9PROT</name>
<keyword evidence="2" id="KW-1185">Reference proteome</keyword>
<evidence type="ECO:0000313" key="1">
    <source>
        <dbReference type="EMBL" id="NNU14778.1"/>
    </source>
</evidence>
<gene>
    <name evidence="1" type="ORF">HK107_00385</name>
</gene>
<dbReference type="Proteomes" id="UP000536835">
    <property type="component" value="Unassembled WGS sequence"/>
</dbReference>
<dbReference type="RefSeq" id="WP_173195697.1">
    <property type="nucleotide sequence ID" value="NZ_JABFCX010000001.1"/>
</dbReference>
<dbReference type="EMBL" id="JABFCX010000001">
    <property type="protein sequence ID" value="NNU14778.1"/>
    <property type="molecule type" value="Genomic_DNA"/>
</dbReference>
<reference evidence="1 2" key="1">
    <citation type="submission" date="2020-05" db="EMBL/GenBank/DDBJ databases">
        <title>Parvularcula mediterraneae sp. nov., isolated from polypropylene straw from shallow seawater of the seashore of Laganas in Zakynthos island, Greece.</title>
        <authorList>
            <person name="Szabo I."/>
            <person name="Al-Omari J."/>
            <person name="Rado J."/>
            <person name="Szerdahelyi G.S."/>
        </authorList>
    </citation>
    <scope>NUCLEOTIDE SEQUENCE [LARGE SCALE GENOMIC DNA]</scope>
    <source>
        <strain evidence="1 2">ZS-1/3</strain>
    </source>
</reference>
<organism evidence="1 2">
    <name type="scientific">Parvularcula mediterranea</name>
    <dbReference type="NCBI Taxonomy" id="2732508"/>
    <lineage>
        <taxon>Bacteria</taxon>
        <taxon>Pseudomonadati</taxon>
        <taxon>Pseudomonadota</taxon>
        <taxon>Alphaproteobacteria</taxon>
        <taxon>Parvularculales</taxon>
        <taxon>Parvularculaceae</taxon>
        <taxon>Parvularcula</taxon>
    </lineage>
</organism>
<proteinExistence type="predicted"/>
<dbReference type="AlphaFoldDB" id="A0A7Y3RIP4"/>
<accession>A0A7Y3RIP4</accession>
<evidence type="ECO:0000313" key="2">
    <source>
        <dbReference type="Proteomes" id="UP000536835"/>
    </source>
</evidence>